<dbReference type="WBParaSite" id="ECPE_0001654501-mRNA-1">
    <property type="protein sequence ID" value="ECPE_0001654501-mRNA-1"/>
    <property type="gene ID" value="ECPE_0001654501"/>
</dbReference>
<accession>A0A183BBB7</accession>
<keyword evidence="2" id="KW-1185">Reference proteome</keyword>
<protein>
    <submittedName>
        <fullName evidence="1 3">Uncharacterized protein</fullName>
    </submittedName>
</protein>
<name>A0A183BBB7_9TREM</name>
<sequence>MTKTTSEKERHKWMGANAAAAAAAAGGGGGVCKRHIGLAPHVISYQFKPHRKQVRRRKIG</sequence>
<proteinExistence type="predicted"/>
<reference evidence="3" key="1">
    <citation type="submission" date="2016-06" db="UniProtKB">
        <authorList>
            <consortium name="WormBaseParasite"/>
        </authorList>
    </citation>
    <scope>IDENTIFICATION</scope>
</reference>
<dbReference type="Proteomes" id="UP000272942">
    <property type="component" value="Unassembled WGS sequence"/>
</dbReference>
<evidence type="ECO:0000313" key="1">
    <source>
        <dbReference type="EMBL" id="VDP93775.1"/>
    </source>
</evidence>
<evidence type="ECO:0000313" key="3">
    <source>
        <dbReference type="WBParaSite" id="ECPE_0001654501-mRNA-1"/>
    </source>
</evidence>
<organism evidence="3">
    <name type="scientific">Echinostoma caproni</name>
    <dbReference type="NCBI Taxonomy" id="27848"/>
    <lineage>
        <taxon>Eukaryota</taxon>
        <taxon>Metazoa</taxon>
        <taxon>Spiralia</taxon>
        <taxon>Lophotrochozoa</taxon>
        <taxon>Platyhelminthes</taxon>
        <taxon>Trematoda</taxon>
        <taxon>Digenea</taxon>
        <taxon>Plagiorchiida</taxon>
        <taxon>Echinostomata</taxon>
        <taxon>Echinostomatoidea</taxon>
        <taxon>Echinostomatidae</taxon>
        <taxon>Echinostoma</taxon>
    </lineage>
</organism>
<dbReference type="EMBL" id="UZAN01064637">
    <property type="protein sequence ID" value="VDP93775.1"/>
    <property type="molecule type" value="Genomic_DNA"/>
</dbReference>
<gene>
    <name evidence="1" type="ORF">ECPE_LOCUS16503</name>
</gene>
<evidence type="ECO:0000313" key="2">
    <source>
        <dbReference type="Proteomes" id="UP000272942"/>
    </source>
</evidence>
<dbReference type="AlphaFoldDB" id="A0A183BBB7"/>
<reference evidence="1 2" key="2">
    <citation type="submission" date="2018-11" db="EMBL/GenBank/DDBJ databases">
        <authorList>
            <consortium name="Pathogen Informatics"/>
        </authorList>
    </citation>
    <scope>NUCLEOTIDE SEQUENCE [LARGE SCALE GENOMIC DNA]</scope>
    <source>
        <strain evidence="1 2">Egypt</strain>
    </source>
</reference>